<accession>A0A2R6NL45</accession>
<protein>
    <submittedName>
        <fullName evidence="1">Uncharacterized protein</fullName>
    </submittedName>
</protein>
<name>A0A2R6NL45_9APHY</name>
<dbReference type="EMBL" id="MLYV02001115">
    <property type="protein sequence ID" value="PSR73074.1"/>
    <property type="molecule type" value="Genomic_DNA"/>
</dbReference>
<sequence>MARRERIQGLLRGWSCFFSPFGWVSLRSPAKAVGENKVEGDTTAEQEAGL</sequence>
<reference evidence="1 2" key="1">
    <citation type="submission" date="2018-02" db="EMBL/GenBank/DDBJ databases">
        <title>Genome sequence of the basidiomycete white-rot fungus Phlebia centrifuga.</title>
        <authorList>
            <person name="Granchi Z."/>
            <person name="Peng M."/>
            <person name="de Vries R.P."/>
            <person name="Hilden K."/>
            <person name="Makela M.R."/>
            <person name="Grigoriev I."/>
            <person name="Riley R."/>
        </authorList>
    </citation>
    <scope>NUCLEOTIDE SEQUENCE [LARGE SCALE GENOMIC DNA]</scope>
    <source>
        <strain evidence="1 2">FBCC195</strain>
    </source>
</reference>
<keyword evidence="2" id="KW-1185">Reference proteome</keyword>
<dbReference type="Proteomes" id="UP000186601">
    <property type="component" value="Unassembled WGS sequence"/>
</dbReference>
<comment type="caution">
    <text evidence="1">The sequence shown here is derived from an EMBL/GenBank/DDBJ whole genome shotgun (WGS) entry which is preliminary data.</text>
</comment>
<evidence type="ECO:0000313" key="1">
    <source>
        <dbReference type="EMBL" id="PSR73074.1"/>
    </source>
</evidence>
<organism evidence="1 2">
    <name type="scientific">Hermanssonia centrifuga</name>
    <dbReference type="NCBI Taxonomy" id="98765"/>
    <lineage>
        <taxon>Eukaryota</taxon>
        <taxon>Fungi</taxon>
        <taxon>Dikarya</taxon>
        <taxon>Basidiomycota</taxon>
        <taxon>Agaricomycotina</taxon>
        <taxon>Agaricomycetes</taxon>
        <taxon>Polyporales</taxon>
        <taxon>Meruliaceae</taxon>
        <taxon>Hermanssonia</taxon>
    </lineage>
</organism>
<evidence type="ECO:0000313" key="2">
    <source>
        <dbReference type="Proteomes" id="UP000186601"/>
    </source>
</evidence>
<dbReference type="AlphaFoldDB" id="A0A2R6NL45"/>
<proteinExistence type="predicted"/>
<gene>
    <name evidence="1" type="ORF">PHLCEN_2v11067</name>
</gene>